<reference evidence="2 3" key="1">
    <citation type="submission" date="2019-11" db="EMBL/GenBank/DDBJ databases">
        <title>Whole genome sequence of Haloferax sp. MBLA0078.</title>
        <authorList>
            <person name="Seo M.-J."/>
            <person name="Cho E.-S."/>
        </authorList>
    </citation>
    <scope>NUCLEOTIDE SEQUENCE [LARGE SCALE GENOMIC DNA]</scope>
    <source>
        <strain evidence="2 3">MBLA0078</strain>
    </source>
</reference>
<feature type="region of interest" description="Disordered" evidence="1">
    <location>
        <begin position="10"/>
        <end position="72"/>
    </location>
</feature>
<organism evidence="2 3">
    <name type="scientific">Haloferax marinum</name>
    <dbReference type="NCBI Taxonomy" id="2666143"/>
    <lineage>
        <taxon>Archaea</taxon>
        <taxon>Methanobacteriati</taxon>
        <taxon>Methanobacteriota</taxon>
        <taxon>Stenosarchaea group</taxon>
        <taxon>Halobacteria</taxon>
        <taxon>Halobacteriales</taxon>
        <taxon>Haloferacaceae</taxon>
        <taxon>Haloferax</taxon>
    </lineage>
</organism>
<sequence>MVAAMVLFTGCTGGGGPNVASSPSQTTDSSTPDQPTLPFETPGPGECTQSFEPPQPSPKGDLKPEPYPAYPGTVTAESAEGFVVNYHYALVYNEILTHSTENTTISIGATTLSRLTEPAGDGYLVGIQHSGYTEEEDGLHADYYGRAVYYITPEYALSLNLDHDGPLDEVESLQSVNYSSSGTLTIYCQSDE</sequence>
<protein>
    <submittedName>
        <fullName evidence="2">Uncharacterized protein</fullName>
    </submittedName>
</protein>
<dbReference type="EMBL" id="WKJQ01000001">
    <property type="protein sequence ID" value="MRW95017.1"/>
    <property type="molecule type" value="Genomic_DNA"/>
</dbReference>
<accession>A0A6A8G2N6</accession>
<gene>
    <name evidence="2" type="ORF">GJR99_00315</name>
</gene>
<dbReference type="AlphaFoldDB" id="A0A6A8G2N6"/>
<evidence type="ECO:0000313" key="2">
    <source>
        <dbReference type="EMBL" id="MRW95017.1"/>
    </source>
</evidence>
<keyword evidence="3" id="KW-1185">Reference proteome</keyword>
<feature type="compositionally biased region" description="Low complexity" evidence="1">
    <location>
        <begin position="21"/>
        <end position="36"/>
    </location>
</feature>
<dbReference type="RefSeq" id="WP_151108696.1">
    <property type="nucleotide sequence ID" value="NZ_WKJQ01000001.1"/>
</dbReference>
<name>A0A6A8G2N6_9EURY</name>
<evidence type="ECO:0000256" key="1">
    <source>
        <dbReference type="SAM" id="MobiDB-lite"/>
    </source>
</evidence>
<comment type="caution">
    <text evidence="2">The sequence shown here is derived from an EMBL/GenBank/DDBJ whole genome shotgun (WGS) entry which is preliminary data.</text>
</comment>
<proteinExistence type="predicted"/>
<dbReference type="Proteomes" id="UP000443423">
    <property type="component" value="Unassembled WGS sequence"/>
</dbReference>
<evidence type="ECO:0000313" key="3">
    <source>
        <dbReference type="Proteomes" id="UP000443423"/>
    </source>
</evidence>